<feature type="compositionally biased region" description="Low complexity" evidence="17">
    <location>
        <begin position="715"/>
        <end position="750"/>
    </location>
</feature>
<evidence type="ECO:0000256" key="16">
    <source>
        <dbReference type="PROSITE-ProRule" id="PRU10141"/>
    </source>
</evidence>
<sequence>MADKYEMLEELGSGSFGVVYKAIEKETGEIVAIKHIDLEGSDDDIREIQQEISLLSTCASPFVTHYKTSFIRGVKLWIVMEYLGGGSCLDLLKPGPFPEAHIAIVCRELLLGLDYLHQTGKIHRDIKAANVLLAQSGKVKIADFGVAAQLTNIKSQRITFVGTPFWMAPEVIQESGYDFKADIWSLGITVMELARGEPPHADTHPMKVLFLIPKAPAPRLEGGPWSKDFRDFVAQCLVKDPDRRPTARELLQHRFIRKAGKLEALRELIERKQVFDGKGQDSVHPKYYEETLKTMSPEAQDDEWVFDTVRPGTAAAKYKTQKRRKHSRVLSASSQVGDNAHDIGPVMEKLDLNAAPLNVESPSPVKRKPVPKAENQTPRRTSAAATAIRRSSATPVTSSNAAQQDTPTMRRNSAPKQPLALDMSFGNSTSTVRQFRRVSQIHSPVEEEPPRTPEKRGINEMSDNAKSHRLSCASTMVDIGNYENEQADGKENQAGLKESLPPPSQSSLSSQMPPPSPSKLALLGNRAYKRTIAPALQDVVALVNQKMNTGPTSKLQSQLEVVTRLADVWNEFNVIDPETELLLLKAVLDRIQGEKKLATTLGLIPKHTATPAPTDTARRQNHTSRPSDVFSDDAASVLMASAVTARTSFTPSTTYREDDDDASTPSPTKKPVHPSTSSIHSSMDPPKTPSRSPTKSKPPQTPITRDLPPTVIDLSTSPSKPDSPTKPDASSPSKRHSAVSAAVTASRVSTPAKLVLAQNNPHLLQHHHQRRQSAIVVAPAPDPVPAPAPLSPRKVRRSDVGAASSARAEAEAKARDEALGGSGRGAGGSPAKHVPEKAMVEEKEERQQRGSEMEAGGVRLVHEGKGGRGRAAVRSSMEAEMREKFPAQVVPGLEHVKALGDVLYGRWADGLKERWGVA</sequence>
<dbReference type="GO" id="GO:0005524">
    <property type="term" value="F:ATP binding"/>
    <property type="evidence" value="ECO:0007669"/>
    <property type="project" value="UniProtKB-UniRule"/>
</dbReference>
<dbReference type="OrthoDB" id="248923at2759"/>
<evidence type="ECO:0000256" key="17">
    <source>
        <dbReference type="SAM" id="MobiDB-lite"/>
    </source>
</evidence>
<dbReference type="Pfam" id="PF00069">
    <property type="entry name" value="Pkinase"/>
    <property type="match status" value="1"/>
</dbReference>
<dbReference type="InterPro" id="IPR050629">
    <property type="entry name" value="STE20/SPS1-PAK"/>
</dbReference>
<dbReference type="PROSITE" id="PS50011">
    <property type="entry name" value="PROTEIN_KINASE_DOM"/>
    <property type="match status" value="1"/>
</dbReference>
<feature type="region of interest" description="Disordered" evidence="17">
    <location>
        <begin position="488"/>
        <end position="518"/>
    </location>
</feature>
<keyword evidence="10 16" id="KW-0547">Nucleotide-binding</keyword>
<keyword evidence="9" id="KW-0479">Metal-binding</keyword>
<dbReference type="EC" id="2.7.11.1" evidence="4"/>
<feature type="domain" description="Protein kinase" evidence="18">
    <location>
        <begin position="5"/>
        <end position="256"/>
    </location>
</feature>
<evidence type="ECO:0000259" key="18">
    <source>
        <dbReference type="PROSITE" id="PS50011"/>
    </source>
</evidence>
<dbReference type="CDD" id="cd06609">
    <property type="entry name" value="STKc_MST3_like"/>
    <property type="match status" value="1"/>
</dbReference>
<dbReference type="InterPro" id="IPR000719">
    <property type="entry name" value="Prot_kinase_dom"/>
</dbReference>
<dbReference type="PROSITE" id="PS00107">
    <property type="entry name" value="PROTEIN_KINASE_ATP"/>
    <property type="match status" value="1"/>
</dbReference>
<evidence type="ECO:0000256" key="15">
    <source>
        <dbReference type="ARBA" id="ARBA00048679"/>
    </source>
</evidence>
<evidence type="ECO:0000256" key="8">
    <source>
        <dbReference type="ARBA" id="ARBA00022679"/>
    </source>
</evidence>
<evidence type="ECO:0000256" key="6">
    <source>
        <dbReference type="ARBA" id="ARBA00022527"/>
    </source>
</evidence>
<evidence type="ECO:0000256" key="5">
    <source>
        <dbReference type="ARBA" id="ARBA00022490"/>
    </source>
</evidence>
<comment type="subcellular location">
    <subcellularLocation>
        <location evidence="2">Cytoplasm</location>
    </subcellularLocation>
</comment>
<dbReference type="AlphaFoldDB" id="A0A6A6H330"/>
<evidence type="ECO:0000256" key="3">
    <source>
        <dbReference type="ARBA" id="ARBA00008874"/>
    </source>
</evidence>
<feature type="compositionally biased region" description="Basic residues" evidence="17">
    <location>
        <begin position="319"/>
        <end position="328"/>
    </location>
</feature>
<keyword evidence="11 19" id="KW-0418">Kinase</keyword>
<feature type="compositionally biased region" description="Basic and acidic residues" evidence="17">
    <location>
        <begin position="808"/>
        <end position="818"/>
    </location>
</feature>
<dbReference type="Gene3D" id="1.10.510.10">
    <property type="entry name" value="Transferase(Phosphotransferase) domain 1"/>
    <property type="match status" value="1"/>
</dbReference>
<comment type="similarity">
    <text evidence="3">Belongs to the protein kinase superfamily. STE Ser/Thr protein kinase family. STE20 subfamily.</text>
</comment>
<dbReference type="SMART" id="SM00220">
    <property type="entry name" value="S_TKc"/>
    <property type="match status" value="1"/>
</dbReference>
<dbReference type="Proteomes" id="UP000800092">
    <property type="component" value="Unassembled WGS sequence"/>
</dbReference>
<accession>A0A6A6H330</accession>
<protein>
    <recommendedName>
        <fullName evidence="4">non-specific serine/threonine protein kinase</fullName>
        <ecNumber evidence="4">2.7.11.1</ecNumber>
    </recommendedName>
</protein>
<dbReference type="InterPro" id="IPR017441">
    <property type="entry name" value="Protein_kinase_ATP_BS"/>
</dbReference>
<feature type="region of interest" description="Disordered" evidence="17">
    <location>
        <begin position="649"/>
        <end position="877"/>
    </location>
</feature>
<dbReference type="SUPFAM" id="SSF56112">
    <property type="entry name" value="Protein kinase-like (PK-like)"/>
    <property type="match status" value="1"/>
</dbReference>
<feature type="compositionally biased region" description="Pro residues" evidence="17">
    <location>
        <begin position="780"/>
        <end position="790"/>
    </location>
</feature>
<evidence type="ECO:0000256" key="12">
    <source>
        <dbReference type="ARBA" id="ARBA00022840"/>
    </source>
</evidence>
<dbReference type="GO" id="GO:0046872">
    <property type="term" value="F:metal ion binding"/>
    <property type="evidence" value="ECO:0007669"/>
    <property type="project" value="UniProtKB-KW"/>
</dbReference>
<keyword evidence="12 16" id="KW-0067">ATP-binding</keyword>
<reference evidence="19" key="1">
    <citation type="journal article" date="2020" name="Stud. Mycol.">
        <title>101 Dothideomycetes genomes: a test case for predicting lifestyles and emergence of pathogens.</title>
        <authorList>
            <person name="Haridas S."/>
            <person name="Albert R."/>
            <person name="Binder M."/>
            <person name="Bloem J."/>
            <person name="Labutti K."/>
            <person name="Salamov A."/>
            <person name="Andreopoulos B."/>
            <person name="Baker S."/>
            <person name="Barry K."/>
            <person name="Bills G."/>
            <person name="Bluhm B."/>
            <person name="Cannon C."/>
            <person name="Castanera R."/>
            <person name="Culley D."/>
            <person name="Daum C."/>
            <person name="Ezra D."/>
            <person name="Gonzalez J."/>
            <person name="Henrissat B."/>
            <person name="Kuo A."/>
            <person name="Liang C."/>
            <person name="Lipzen A."/>
            <person name="Lutzoni F."/>
            <person name="Magnuson J."/>
            <person name="Mondo S."/>
            <person name="Nolan M."/>
            <person name="Ohm R."/>
            <person name="Pangilinan J."/>
            <person name="Park H.-J."/>
            <person name="Ramirez L."/>
            <person name="Alfaro M."/>
            <person name="Sun H."/>
            <person name="Tritt A."/>
            <person name="Yoshinaga Y."/>
            <person name="Zwiers L.-H."/>
            <person name="Turgeon B."/>
            <person name="Goodwin S."/>
            <person name="Spatafora J."/>
            <person name="Crous P."/>
            <person name="Grigoriev I."/>
        </authorList>
    </citation>
    <scope>NUCLEOTIDE SEQUENCE</scope>
    <source>
        <strain evidence="19">Tuck. ex Michener</strain>
    </source>
</reference>
<evidence type="ECO:0000256" key="11">
    <source>
        <dbReference type="ARBA" id="ARBA00022777"/>
    </source>
</evidence>
<feature type="compositionally biased region" description="Low complexity" evidence="17">
    <location>
        <begin position="379"/>
        <end position="394"/>
    </location>
</feature>
<feature type="compositionally biased region" description="Low complexity" evidence="17">
    <location>
        <begin position="689"/>
        <end position="698"/>
    </location>
</feature>
<evidence type="ECO:0000256" key="10">
    <source>
        <dbReference type="ARBA" id="ARBA00022741"/>
    </source>
</evidence>
<feature type="region of interest" description="Disordered" evidence="17">
    <location>
        <begin position="602"/>
        <end position="632"/>
    </location>
</feature>
<evidence type="ECO:0000256" key="1">
    <source>
        <dbReference type="ARBA" id="ARBA00001946"/>
    </source>
</evidence>
<feature type="binding site" evidence="16">
    <location>
        <position position="34"/>
    </location>
    <ligand>
        <name>ATP</name>
        <dbReference type="ChEBI" id="CHEBI:30616"/>
    </ligand>
</feature>
<keyword evidence="8" id="KW-0808">Transferase</keyword>
<proteinExistence type="inferred from homology"/>
<name>A0A6A6H330_VIRVR</name>
<dbReference type="GO" id="GO:0004674">
    <property type="term" value="F:protein serine/threonine kinase activity"/>
    <property type="evidence" value="ECO:0007669"/>
    <property type="project" value="UniProtKB-KW"/>
</dbReference>
<gene>
    <name evidence="19" type="ORF">EV356DRAFT_505359</name>
</gene>
<evidence type="ECO:0000256" key="14">
    <source>
        <dbReference type="ARBA" id="ARBA00047899"/>
    </source>
</evidence>
<evidence type="ECO:0000313" key="20">
    <source>
        <dbReference type="Proteomes" id="UP000800092"/>
    </source>
</evidence>
<evidence type="ECO:0000256" key="2">
    <source>
        <dbReference type="ARBA" id="ARBA00004496"/>
    </source>
</evidence>
<feature type="region of interest" description="Disordered" evidence="17">
    <location>
        <begin position="316"/>
        <end position="342"/>
    </location>
</feature>
<comment type="cofactor">
    <cofactor evidence="1">
        <name>Mg(2+)</name>
        <dbReference type="ChEBI" id="CHEBI:18420"/>
    </cofactor>
</comment>
<evidence type="ECO:0000256" key="9">
    <source>
        <dbReference type="ARBA" id="ARBA00022723"/>
    </source>
</evidence>
<dbReference type="EMBL" id="ML991816">
    <property type="protein sequence ID" value="KAF2232392.1"/>
    <property type="molecule type" value="Genomic_DNA"/>
</dbReference>
<evidence type="ECO:0000313" key="19">
    <source>
        <dbReference type="EMBL" id="KAF2232392.1"/>
    </source>
</evidence>
<dbReference type="PANTHER" id="PTHR48012">
    <property type="entry name" value="STERILE20-LIKE KINASE, ISOFORM B-RELATED"/>
    <property type="match status" value="1"/>
</dbReference>
<feature type="compositionally biased region" description="Basic and acidic residues" evidence="17">
    <location>
        <begin position="444"/>
        <end position="466"/>
    </location>
</feature>
<keyword evidence="20" id="KW-1185">Reference proteome</keyword>
<comment type="catalytic activity">
    <reaction evidence="15">
        <text>L-seryl-[protein] + ATP = O-phospho-L-seryl-[protein] + ADP + H(+)</text>
        <dbReference type="Rhea" id="RHEA:17989"/>
        <dbReference type="Rhea" id="RHEA-COMP:9863"/>
        <dbReference type="Rhea" id="RHEA-COMP:11604"/>
        <dbReference type="ChEBI" id="CHEBI:15378"/>
        <dbReference type="ChEBI" id="CHEBI:29999"/>
        <dbReference type="ChEBI" id="CHEBI:30616"/>
        <dbReference type="ChEBI" id="CHEBI:83421"/>
        <dbReference type="ChEBI" id="CHEBI:456216"/>
        <dbReference type="EC" id="2.7.11.1"/>
    </reaction>
</comment>
<feature type="compositionally biased region" description="Polar residues" evidence="17">
    <location>
        <begin position="395"/>
        <end position="415"/>
    </location>
</feature>
<evidence type="ECO:0000256" key="7">
    <source>
        <dbReference type="ARBA" id="ARBA00022553"/>
    </source>
</evidence>
<feature type="region of interest" description="Disordered" evidence="17">
    <location>
        <begin position="358"/>
        <end position="468"/>
    </location>
</feature>
<organism evidence="19 20">
    <name type="scientific">Viridothelium virens</name>
    <name type="common">Speckled blister lichen</name>
    <name type="synonym">Trypethelium virens</name>
    <dbReference type="NCBI Taxonomy" id="1048519"/>
    <lineage>
        <taxon>Eukaryota</taxon>
        <taxon>Fungi</taxon>
        <taxon>Dikarya</taxon>
        <taxon>Ascomycota</taxon>
        <taxon>Pezizomycotina</taxon>
        <taxon>Dothideomycetes</taxon>
        <taxon>Dothideomycetes incertae sedis</taxon>
        <taxon>Trypetheliales</taxon>
        <taxon>Trypetheliaceae</taxon>
        <taxon>Viridothelium</taxon>
    </lineage>
</organism>
<evidence type="ECO:0000256" key="13">
    <source>
        <dbReference type="ARBA" id="ARBA00022842"/>
    </source>
</evidence>
<dbReference type="InterPro" id="IPR011009">
    <property type="entry name" value="Kinase-like_dom_sf"/>
</dbReference>
<evidence type="ECO:0000256" key="4">
    <source>
        <dbReference type="ARBA" id="ARBA00012513"/>
    </source>
</evidence>
<dbReference type="PANTHER" id="PTHR48012:SF10">
    <property type="entry name" value="FI20177P1"/>
    <property type="match status" value="1"/>
</dbReference>
<keyword evidence="7" id="KW-0597">Phosphoprotein</keyword>
<keyword evidence="13" id="KW-0460">Magnesium</keyword>
<feature type="compositionally biased region" description="Basic and acidic residues" evidence="17">
    <location>
        <begin position="833"/>
        <end position="852"/>
    </location>
</feature>
<keyword evidence="5" id="KW-0963">Cytoplasm</keyword>
<dbReference type="GO" id="GO:0005737">
    <property type="term" value="C:cytoplasm"/>
    <property type="evidence" value="ECO:0007669"/>
    <property type="project" value="UniProtKB-SubCell"/>
</dbReference>
<dbReference type="FunFam" id="1.10.510.10:FF:000411">
    <property type="entry name" value="Probable Ste20-like kinase Don3"/>
    <property type="match status" value="1"/>
</dbReference>
<keyword evidence="6" id="KW-0723">Serine/threonine-protein kinase</keyword>
<comment type="catalytic activity">
    <reaction evidence="14">
        <text>L-threonyl-[protein] + ATP = O-phospho-L-threonyl-[protein] + ADP + H(+)</text>
        <dbReference type="Rhea" id="RHEA:46608"/>
        <dbReference type="Rhea" id="RHEA-COMP:11060"/>
        <dbReference type="Rhea" id="RHEA-COMP:11605"/>
        <dbReference type="ChEBI" id="CHEBI:15378"/>
        <dbReference type="ChEBI" id="CHEBI:30013"/>
        <dbReference type="ChEBI" id="CHEBI:30616"/>
        <dbReference type="ChEBI" id="CHEBI:61977"/>
        <dbReference type="ChEBI" id="CHEBI:456216"/>
        <dbReference type="EC" id="2.7.11.1"/>
    </reaction>
</comment>